<organism evidence="1 2">
    <name type="scientific">Flavobacterium cellulosilyticum</name>
    <dbReference type="NCBI Taxonomy" id="2541731"/>
    <lineage>
        <taxon>Bacteria</taxon>
        <taxon>Pseudomonadati</taxon>
        <taxon>Bacteroidota</taxon>
        <taxon>Flavobacteriia</taxon>
        <taxon>Flavobacteriales</taxon>
        <taxon>Flavobacteriaceae</taxon>
        <taxon>Flavobacterium</taxon>
    </lineage>
</organism>
<dbReference type="RefSeq" id="WP_132005946.1">
    <property type="nucleotide sequence ID" value="NZ_SMFK01000007.1"/>
</dbReference>
<protein>
    <recommendedName>
        <fullName evidence="3">DUF4142 domain-containing protein</fullName>
    </recommendedName>
</protein>
<keyword evidence="2" id="KW-1185">Reference proteome</keyword>
<dbReference type="OrthoDB" id="1361184at2"/>
<proteinExistence type="predicted"/>
<gene>
    <name evidence="1" type="ORF">E0F76_11600</name>
</gene>
<comment type="caution">
    <text evidence="1">The sequence shown here is derived from an EMBL/GenBank/DDBJ whole genome shotgun (WGS) entry which is preliminary data.</text>
</comment>
<sequence length="179" mass="20888">MISTVLLCTNLTKEYLNITFEKNYRTTGSAINFNLINQLNKSNQKAIELSTYIYTKTTDLNTLQLILKIKKEQKEIETELKQLSEKNLIIIPNSIYNKSLKLDSSSFKNIKKLYFNLLETELNKQINIFDSIKISTRNPDFKQFAIRSLAKLNSNHKILEARYTLIQFTPKTSFCKKSF</sequence>
<dbReference type="Proteomes" id="UP000295479">
    <property type="component" value="Unassembled WGS sequence"/>
</dbReference>
<dbReference type="AlphaFoldDB" id="A0A4V2YZ88"/>
<accession>A0A4V2YZ88</accession>
<reference evidence="1 2" key="1">
    <citation type="submission" date="2019-03" db="EMBL/GenBank/DDBJ databases">
        <title>Flavobacterium AR-3-4 sp. nov. isolated from arctic soil.</title>
        <authorList>
            <person name="Chaudhary D.K."/>
        </authorList>
    </citation>
    <scope>NUCLEOTIDE SEQUENCE [LARGE SCALE GENOMIC DNA]</scope>
    <source>
        <strain evidence="1 2">AR-3-4</strain>
    </source>
</reference>
<name>A0A4V2YZ88_9FLAO</name>
<dbReference type="EMBL" id="SMFK01000007">
    <property type="protein sequence ID" value="TDD96137.1"/>
    <property type="molecule type" value="Genomic_DNA"/>
</dbReference>
<evidence type="ECO:0000313" key="2">
    <source>
        <dbReference type="Proteomes" id="UP000295479"/>
    </source>
</evidence>
<evidence type="ECO:0000313" key="1">
    <source>
        <dbReference type="EMBL" id="TDD96137.1"/>
    </source>
</evidence>
<evidence type="ECO:0008006" key="3">
    <source>
        <dbReference type="Google" id="ProtNLM"/>
    </source>
</evidence>